<name>A0A0D7W8Q0_9FLAO</name>
<dbReference type="InterPro" id="IPR050834">
    <property type="entry name" value="Glycosyltransf_2"/>
</dbReference>
<dbReference type="EMBL" id="JTDW01000008">
    <property type="protein sequence ID" value="KJD35063.1"/>
    <property type="molecule type" value="Genomic_DNA"/>
</dbReference>
<dbReference type="PANTHER" id="PTHR43685">
    <property type="entry name" value="GLYCOSYLTRANSFERASE"/>
    <property type="match status" value="1"/>
</dbReference>
<gene>
    <name evidence="2" type="ORF">PW52_11950</name>
</gene>
<dbReference type="SUPFAM" id="SSF53448">
    <property type="entry name" value="Nucleotide-diphospho-sugar transferases"/>
    <property type="match status" value="1"/>
</dbReference>
<dbReference type="Proteomes" id="UP000032578">
    <property type="component" value="Unassembled WGS sequence"/>
</dbReference>
<dbReference type="RefSeq" id="WP_044633192.1">
    <property type="nucleotide sequence ID" value="NZ_JTDW01000008.1"/>
</dbReference>
<organism evidence="2 3">
    <name type="scientific">Neotamlana sedimentorum</name>
    <dbReference type="NCBI Taxonomy" id="1435349"/>
    <lineage>
        <taxon>Bacteria</taxon>
        <taxon>Pseudomonadati</taxon>
        <taxon>Bacteroidota</taxon>
        <taxon>Flavobacteriia</taxon>
        <taxon>Flavobacteriales</taxon>
        <taxon>Flavobacteriaceae</taxon>
        <taxon>Neotamlana</taxon>
    </lineage>
</organism>
<evidence type="ECO:0000313" key="2">
    <source>
        <dbReference type="EMBL" id="KJD35063.1"/>
    </source>
</evidence>
<dbReference type="PATRIC" id="fig|1435349.4.peg.3386"/>
<comment type="caution">
    <text evidence="2">The sequence shown here is derived from an EMBL/GenBank/DDBJ whole genome shotgun (WGS) entry which is preliminary data.</text>
</comment>
<dbReference type="AlphaFoldDB" id="A0A0D7W8Q0"/>
<protein>
    <recommendedName>
        <fullName evidence="1">Glycosyltransferase 2-like domain-containing protein</fullName>
    </recommendedName>
</protein>
<feature type="domain" description="Glycosyltransferase 2-like" evidence="1">
    <location>
        <begin position="5"/>
        <end position="131"/>
    </location>
</feature>
<reference evidence="2 3" key="1">
    <citation type="submission" date="2014-11" db="EMBL/GenBank/DDBJ databases">
        <title>Tamlana sedimentorum sp. nov., isolated from shallow sand sediments of the Sea of Japan.</title>
        <authorList>
            <person name="Romanenko L.A."/>
        </authorList>
    </citation>
    <scope>NUCLEOTIDE SEQUENCE [LARGE SCALE GENOMIC DNA]</scope>
    <source>
        <strain evidence="2 3">JCM 19808</strain>
    </source>
</reference>
<evidence type="ECO:0000259" key="1">
    <source>
        <dbReference type="Pfam" id="PF00535"/>
    </source>
</evidence>
<dbReference type="CDD" id="cd00761">
    <property type="entry name" value="Glyco_tranf_GTA_type"/>
    <property type="match status" value="1"/>
</dbReference>
<dbReference type="Pfam" id="PF00535">
    <property type="entry name" value="Glycos_transf_2"/>
    <property type="match status" value="1"/>
</dbReference>
<dbReference type="InterPro" id="IPR001173">
    <property type="entry name" value="Glyco_trans_2-like"/>
</dbReference>
<dbReference type="Gene3D" id="3.90.550.10">
    <property type="entry name" value="Spore Coat Polysaccharide Biosynthesis Protein SpsA, Chain A"/>
    <property type="match status" value="1"/>
</dbReference>
<accession>A0A0D7W8Q0</accession>
<sequence>MSFFSVIIPLYNKEKYIESTLKSVLNQDFKDFEIIVFDDGSTDESLNKVKTFNDRRIIIHKQKNEGVSSTRNNAIKVAKGKYMALLDADDYWTPNHLTELKNLIHTFPEAGLFCSNYQVIYNNKVSLPAKFNFNYGNNYVIVEDFFKASIINCVAWTSSVCFSKETFLDIGGFQPHLKTAQDLDLWIRIALKHQVAFNPKITMHYKLYVKNSLSKSEDNFNGIRYDFISSFSKIEATNPSLKLYLDINRYSVALRSLVNNNNALYKKLKSEIDQNNLNFKQKLLLNSPKSVLIRFRRFQKFLLNNNIYLTAYK</sequence>
<evidence type="ECO:0000313" key="3">
    <source>
        <dbReference type="Proteomes" id="UP000032578"/>
    </source>
</evidence>
<dbReference type="STRING" id="1435349.PW52_11950"/>
<dbReference type="PANTHER" id="PTHR43685:SF2">
    <property type="entry name" value="GLYCOSYLTRANSFERASE 2-LIKE DOMAIN-CONTAINING PROTEIN"/>
    <property type="match status" value="1"/>
</dbReference>
<dbReference type="InterPro" id="IPR029044">
    <property type="entry name" value="Nucleotide-diphossugar_trans"/>
</dbReference>
<dbReference type="OrthoDB" id="6307329at2"/>
<keyword evidence="3" id="KW-1185">Reference proteome</keyword>
<proteinExistence type="predicted"/>